<sequence>MANRADLVAWVENALHALGGEATIVDVAKHLWSEHEDELRRSGDLFYTWQYDMRWAALKLRKDGKLADANRSKRGTWALR</sequence>
<gene>
    <name evidence="1" type="ORF">DRV85_17205</name>
</gene>
<reference evidence="1 2" key="1">
    <citation type="submission" date="2018-07" db="EMBL/GenBank/DDBJ databases">
        <title>Rhodosalinus sp. strain E84T genomic sequence and assembly.</title>
        <authorList>
            <person name="Liu Z.-W."/>
            <person name="Lu D.-C."/>
        </authorList>
    </citation>
    <scope>NUCLEOTIDE SEQUENCE [LARGE SCALE GENOMIC DNA]</scope>
    <source>
        <strain evidence="1 2">E84</strain>
    </source>
</reference>
<name>A0A365U5W8_9RHOB</name>
<protein>
    <recommendedName>
        <fullName evidence="3">Restriction system protein Mrr-like N-terminal domain-containing protein</fullName>
    </recommendedName>
</protein>
<evidence type="ECO:0000313" key="1">
    <source>
        <dbReference type="EMBL" id="RBI82912.1"/>
    </source>
</evidence>
<dbReference type="AlphaFoldDB" id="A0A365U5W8"/>
<keyword evidence="2" id="KW-1185">Reference proteome</keyword>
<dbReference type="Proteomes" id="UP000253370">
    <property type="component" value="Unassembled WGS sequence"/>
</dbReference>
<accession>A0A365U5W8</accession>
<proteinExistence type="predicted"/>
<evidence type="ECO:0000313" key="2">
    <source>
        <dbReference type="Proteomes" id="UP000253370"/>
    </source>
</evidence>
<evidence type="ECO:0008006" key="3">
    <source>
        <dbReference type="Google" id="ProtNLM"/>
    </source>
</evidence>
<dbReference type="EMBL" id="QNTQ01000024">
    <property type="protein sequence ID" value="RBI82912.1"/>
    <property type="molecule type" value="Genomic_DNA"/>
</dbReference>
<comment type="caution">
    <text evidence="1">The sequence shown here is derived from an EMBL/GenBank/DDBJ whole genome shotgun (WGS) entry which is preliminary data.</text>
</comment>
<organism evidence="1 2">
    <name type="scientific">Rhodosalinus halophilus</name>
    <dbReference type="NCBI Taxonomy" id="2259333"/>
    <lineage>
        <taxon>Bacteria</taxon>
        <taxon>Pseudomonadati</taxon>
        <taxon>Pseudomonadota</taxon>
        <taxon>Alphaproteobacteria</taxon>
        <taxon>Rhodobacterales</taxon>
        <taxon>Paracoccaceae</taxon>
        <taxon>Rhodosalinus</taxon>
    </lineage>
</organism>